<keyword evidence="3" id="KW-1185">Reference proteome</keyword>
<comment type="caution">
    <text evidence="2">The sequence shown here is derived from an EMBL/GenBank/DDBJ whole genome shotgun (WGS) entry which is preliminary data.</text>
</comment>
<gene>
    <name evidence="2" type="ORF">JOQ06_005591</name>
</gene>
<evidence type="ECO:0000313" key="2">
    <source>
        <dbReference type="EMBL" id="KAJ4943082.1"/>
    </source>
</evidence>
<evidence type="ECO:0000256" key="1">
    <source>
        <dbReference type="SAM" id="MobiDB-lite"/>
    </source>
</evidence>
<reference evidence="2" key="1">
    <citation type="submission" date="2022-11" db="EMBL/GenBank/DDBJ databases">
        <title>Chromosome-level genome of Pogonophryne albipinna.</title>
        <authorList>
            <person name="Jo E."/>
        </authorList>
    </citation>
    <scope>NUCLEOTIDE SEQUENCE</scope>
    <source>
        <strain evidence="2">SGF0006</strain>
        <tissue evidence="2">Muscle</tissue>
    </source>
</reference>
<feature type="non-terminal residue" evidence="2">
    <location>
        <position position="271"/>
    </location>
</feature>
<sequence length="271" mass="29001">MEGFLGGWGPGRMVCQSPQRTRWAAVTRQTGQRGAQNGLVRSAPFIIGGPSVGWSTKYVGSKAPAWSNKEPATPVGDWERERMLSGKLTETLEWWTSFVIWRLLGKLLGGEDWELGGEFWSVVAGMVATLVMGEVGLDGIGFRFGRRMPGVHWGSGYCWMEGVGRRGGLGIEEGAGAKEGQDPSGGSERGQVGAGLGCDGMGDGPWSWRLRVGGEGWLTGKMDGGADTGRLLLQVKAWDRGRGMICWGFGFGFGFSVDGGTPPHLEGEVDE</sequence>
<dbReference type="AlphaFoldDB" id="A0AAD6BGC8"/>
<accession>A0AAD6BGC8</accession>
<dbReference type="Proteomes" id="UP001219934">
    <property type="component" value="Unassembled WGS sequence"/>
</dbReference>
<protein>
    <submittedName>
        <fullName evidence="2">Uncharacterized protein</fullName>
    </submittedName>
</protein>
<proteinExistence type="predicted"/>
<feature type="region of interest" description="Disordered" evidence="1">
    <location>
        <begin position="170"/>
        <end position="196"/>
    </location>
</feature>
<evidence type="ECO:0000313" key="3">
    <source>
        <dbReference type="Proteomes" id="UP001219934"/>
    </source>
</evidence>
<name>A0AAD6BGC8_9TELE</name>
<organism evidence="2 3">
    <name type="scientific">Pogonophryne albipinna</name>
    <dbReference type="NCBI Taxonomy" id="1090488"/>
    <lineage>
        <taxon>Eukaryota</taxon>
        <taxon>Metazoa</taxon>
        <taxon>Chordata</taxon>
        <taxon>Craniata</taxon>
        <taxon>Vertebrata</taxon>
        <taxon>Euteleostomi</taxon>
        <taxon>Actinopterygii</taxon>
        <taxon>Neopterygii</taxon>
        <taxon>Teleostei</taxon>
        <taxon>Neoteleostei</taxon>
        <taxon>Acanthomorphata</taxon>
        <taxon>Eupercaria</taxon>
        <taxon>Perciformes</taxon>
        <taxon>Notothenioidei</taxon>
        <taxon>Pogonophryne</taxon>
    </lineage>
</organism>
<dbReference type="EMBL" id="JAPTMU010000005">
    <property type="protein sequence ID" value="KAJ4943082.1"/>
    <property type="molecule type" value="Genomic_DNA"/>
</dbReference>